<dbReference type="AlphaFoldDB" id="A0A2M6WLC3"/>
<dbReference type="Pfam" id="PF01300">
    <property type="entry name" value="Sua5_yciO_yrdC"/>
    <property type="match status" value="1"/>
</dbReference>
<dbReference type="NCBIfam" id="TIGR00057">
    <property type="entry name" value="L-threonylcarbamoyladenylate synthase"/>
    <property type="match status" value="1"/>
</dbReference>
<evidence type="ECO:0000256" key="3">
    <source>
        <dbReference type="ARBA" id="ARBA00012584"/>
    </source>
</evidence>
<dbReference type="GO" id="GO:0006450">
    <property type="term" value="P:regulation of translational fidelity"/>
    <property type="evidence" value="ECO:0007669"/>
    <property type="project" value="TreeGrafter"/>
</dbReference>
<accession>A0A2M6WLC3</accession>
<dbReference type="GO" id="GO:0061710">
    <property type="term" value="F:L-threonylcarbamoyladenylate synthase"/>
    <property type="evidence" value="ECO:0007669"/>
    <property type="project" value="UniProtKB-EC"/>
</dbReference>
<proteinExistence type="inferred from homology"/>
<dbReference type="PROSITE" id="PS51163">
    <property type="entry name" value="YRDC"/>
    <property type="match status" value="1"/>
</dbReference>
<dbReference type="Proteomes" id="UP000229335">
    <property type="component" value="Unassembled WGS sequence"/>
</dbReference>
<comment type="similarity">
    <text evidence="2">Belongs to the SUA5 family.</text>
</comment>
<keyword evidence="9" id="KW-0067">ATP-binding</keyword>
<evidence type="ECO:0000256" key="11">
    <source>
        <dbReference type="ARBA" id="ARBA00048366"/>
    </source>
</evidence>
<comment type="caution">
    <text evidence="13">The sequence shown here is derived from an EMBL/GenBank/DDBJ whole genome shotgun (WGS) entry which is preliminary data.</text>
</comment>
<evidence type="ECO:0000256" key="10">
    <source>
        <dbReference type="ARBA" id="ARBA00029774"/>
    </source>
</evidence>
<dbReference type="InterPro" id="IPR017945">
    <property type="entry name" value="DHBP_synth_RibB-like_a/b_dom"/>
</dbReference>
<evidence type="ECO:0000256" key="7">
    <source>
        <dbReference type="ARBA" id="ARBA00022695"/>
    </source>
</evidence>
<name>A0A2M6WLC3_9BACT</name>
<comment type="subcellular location">
    <subcellularLocation>
        <location evidence="1">Cytoplasm</location>
    </subcellularLocation>
</comment>
<dbReference type="GO" id="GO:0005737">
    <property type="term" value="C:cytoplasm"/>
    <property type="evidence" value="ECO:0007669"/>
    <property type="project" value="UniProtKB-SubCell"/>
</dbReference>
<organism evidence="13 14">
    <name type="scientific">Candidatus Falkowbacteria bacterium CG10_big_fil_rev_8_21_14_0_10_43_11</name>
    <dbReference type="NCBI Taxonomy" id="1974568"/>
    <lineage>
        <taxon>Bacteria</taxon>
        <taxon>Candidatus Falkowiibacteriota</taxon>
    </lineage>
</organism>
<dbReference type="SUPFAM" id="SSF55821">
    <property type="entry name" value="YrdC/RibB"/>
    <property type="match status" value="1"/>
</dbReference>
<evidence type="ECO:0000313" key="13">
    <source>
        <dbReference type="EMBL" id="PIT93569.1"/>
    </source>
</evidence>
<dbReference type="GO" id="GO:0008033">
    <property type="term" value="P:tRNA processing"/>
    <property type="evidence" value="ECO:0007669"/>
    <property type="project" value="UniProtKB-KW"/>
</dbReference>
<keyword evidence="8" id="KW-0547">Nucleotide-binding</keyword>
<reference evidence="14" key="1">
    <citation type="submission" date="2017-09" db="EMBL/GenBank/DDBJ databases">
        <title>Depth-based differentiation of microbial function through sediment-hosted aquifers and enrichment of novel symbionts in the deep terrestrial subsurface.</title>
        <authorList>
            <person name="Probst A.J."/>
            <person name="Ladd B."/>
            <person name="Jarett J.K."/>
            <person name="Geller-Mcgrath D.E."/>
            <person name="Sieber C.M.K."/>
            <person name="Emerson J.B."/>
            <person name="Anantharaman K."/>
            <person name="Thomas B.C."/>
            <person name="Malmstrom R."/>
            <person name="Stieglmeier M."/>
            <person name="Klingl A."/>
            <person name="Woyke T."/>
            <person name="Ryan C.M."/>
            <person name="Banfield J.F."/>
        </authorList>
    </citation>
    <scope>NUCLEOTIDE SEQUENCE [LARGE SCALE GENOMIC DNA]</scope>
</reference>
<comment type="catalytic activity">
    <reaction evidence="11">
        <text>L-threonine + hydrogencarbonate + ATP = L-threonylcarbamoyladenylate + diphosphate + H2O</text>
        <dbReference type="Rhea" id="RHEA:36407"/>
        <dbReference type="ChEBI" id="CHEBI:15377"/>
        <dbReference type="ChEBI" id="CHEBI:17544"/>
        <dbReference type="ChEBI" id="CHEBI:30616"/>
        <dbReference type="ChEBI" id="CHEBI:33019"/>
        <dbReference type="ChEBI" id="CHEBI:57926"/>
        <dbReference type="ChEBI" id="CHEBI:73682"/>
        <dbReference type="EC" id="2.7.7.87"/>
    </reaction>
</comment>
<sequence length="214" mass="24104">MKIVKIDFNFRRSKIIKEITEELKRGKIIVYPTETFYGLGCDATNARAVKKIYQIKGRAENKALPFLVCNLAMARKYLEFNGLAKQLAKQYWSGPLSLVLPFNVYGRKFFKHSINSKNFDGGVRISSNKLATLLVKKLGKPLISTSANLSNQPSTGDVPIIINYFKNKKYQPDIIIDAGKLPLSLGSTFLDARSGEIKILRQGDLKISKKFLKL</sequence>
<evidence type="ECO:0000256" key="6">
    <source>
        <dbReference type="ARBA" id="ARBA00022694"/>
    </source>
</evidence>
<evidence type="ECO:0000256" key="1">
    <source>
        <dbReference type="ARBA" id="ARBA00004496"/>
    </source>
</evidence>
<dbReference type="GO" id="GO:0000049">
    <property type="term" value="F:tRNA binding"/>
    <property type="evidence" value="ECO:0007669"/>
    <property type="project" value="TreeGrafter"/>
</dbReference>
<dbReference type="EC" id="2.7.7.87" evidence="3"/>
<dbReference type="PANTHER" id="PTHR17490">
    <property type="entry name" value="SUA5"/>
    <property type="match status" value="1"/>
</dbReference>
<dbReference type="Gene3D" id="3.90.870.10">
    <property type="entry name" value="DHBP synthase"/>
    <property type="match status" value="1"/>
</dbReference>
<dbReference type="GO" id="GO:0003725">
    <property type="term" value="F:double-stranded RNA binding"/>
    <property type="evidence" value="ECO:0007669"/>
    <property type="project" value="InterPro"/>
</dbReference>
<evidence type="ECO:0000256" key="9">
    <source>
        <dbReference type="ARBA" id="ARBA00022840"/>
    </source>
</evidence>
<dbReference type="InterPro" id="IPR050156">
    <property type="entry name" value="TC-AMP_synthase_SUA5"/>
</dbReference>
<evidence type="ECO:0000313" key="14">
    <source>
        <dbReference type="Proteomes" id="UP000229335"/>
    </source>
</evidence>
<evidence type="ECO:0000256" key="4">
    <source>
        <dbReference type="ARBA" id="ARBA00022490"/>
    </source>
</evidence>
<keyword evidence="7" id="KW-0548">Nucleotidyltransferase</keyword>
<evidence type="ECO:0000256" key="5">
    <source>
        <dbReference type="ARBA" id="ARBA00022679"/>
    </source>
</evidence>
<dbReference type="EMBL" id="PFAS01000064">
    <property type="protein sequence ID" value="PIT93569.1"/>
    <property type="molecule type" value="Genomic_DNA"/>
</dbReference>
<evidence type="ECO:0000256" key="8">
    <source>
        <dbReference type="ARBA" id="ARBA00022741"/>
    </source>
</evidence>
<keyword evidence="4" id="KW-0963">Cytoplasm</keyword>
<evidence type="ECO:0000256" key="2">
    <source>
        <dbReference type="ARBA" id="ARBA00007663"/>
    </source>
</evidence>
<evidence type="ECO:0000259" key="12">
    <source>
        <dbReference type="PROSITE" id="PS51163"/>
    </source>
</evidence>
<dbReference type="PANTHER" id="PTHR17490:SF16">
    <property type="entry name" value="THREONYLCARBAMOYL-AMP SYNTHASE"/>
    <property type="match status" value="1"/>
</dbReference>
<keyword evidence="5" id="KW-0808">Transferase</keyword>
<dbReference type="GO" id="GO:0005524">
    <property type="term" value="F:ATP binding"/>
    <property type="evidence" value="ECO:0007669"/>
    <property type="project" value="UniProtKB-KW"/>
</dbReference>
<feature type="domain" description="YrdC-like" evidence="12">
    <location>
        <begin position="13"/>
        <end position="205"/>
    </location>
</feature>
<dbReference type="InterPro" id="IPR006070">
    <property type="entry name" value="Sua5-like_dom"/>
</dbReference>
<keyword evidence="6" id="KW-0819">tRNA processing</keyword>
<gene>
    <name evidence="13" type="ORF">COU00_03700</name>
</gene>
<protein>
    <recommendedName>
        <fullName evidence="10">L-threonylcarbamoyladenylate synthase</fullName>
        <ecNumber evidence="3">2.7.7.87</ecNumber>
    </recommendedName>
    <alternativeName>
        <fullName evidence="10">L-threonylcarbamoyladenylate synthase</fullName>
    </alternativeName>
</protein>